<dbReference type="InterPro" id="IPR050680">
    <property type="entry name" value="YpeA/RimI_acetyltransf"/>
</dbReference>
<organism evidence="4 5">
    <name type="scientific">Flavobacterium ichthyis</name>
    <dbReference type="NCBI Taxonomy" id="2698827"/>
    <lineage>
        <taxon>Bacteria</taxon>
        <taxon>Pseudomonadati</taxon>
        <taxon>Bacteroidota</taxon>
        <taxon>Flavobacteriia</taxon>
        <taxon>Flavobacteriales</taxon>
        <taxon>Flavobacteriaceae</taxon>
        <taxon>Flavobacterium</taxon>
    </lineage>
</organism>
<keyword evidence="2" id="KW-0012">Acyltransferase</keyword>
<dbReference type="EMBL" id="JAABLM010000015">
    <property type="protein sequence ID" value="NBL65812.1"/>
    <property type="molecule type" value="Genomic_DNA"/>
</dbReference>
<dbReference type="RefSeq" id="WP_166537638.1">
    <property type="nucleotide sequence ID" value="NZ_JAABLM010000015.1"/>
</dbReference>
<dbReference type="PANTHER" id="PTHR43420:SF47">
    <property type="entry name" value="N-ACETYLTRANSFERASE DOMAIN-CONTAINING PROTEIN"/>
    <property type="match status" value="1"/>
</dbReference>
<accession>A0ABW9ZBA6</accession>
<proteinExistence type="predicted"/>
<evidence type="ECO:0000313" key="5">
    <source>
        <dbReference type="Proteomes" id="UP000798602"/>
    </source>
</evidence>
<evidence type="ECO:0000313" key="4">
    <source>
        <dbReference type="EMBL" id="NBL65812.1"/>
    </source>
</evidence>
<reference evidence="5" key="1">
    <citation type="submission" date="2020-01" db="EMBL/GenBank/DDBJ databases">
        <title>Sphingomonas sp. strain CSW-10.</title>
        <authorList>
            <person name="Chen W.-M."/>
        </authorList>
    </citation>
    <scope>NUCLEOTIDE SEQUENCE [LARGE SCALE GENOMIC DNA]</scope>
    <source>
        <strain evidence="5">NST-5</strain>
    </source>
</reference>
<dbReference type="Proteomes" id="UP000798602">
    <property type="component" value="Unassembled WGS sequence"/>
</dbReference>
<dbReference type="Pfam" id="PF00583">
    <property type="entry name" value="Acetyltransf_1"/>
    <property type="match status" value="1"/>
</dbReference>
<feature type="domain" description="N-acetyltransferase" evidence="3">
    <location>
        <begin position="1"/>
        <end position="161"/>
    </location>
</feature>
<evidence type="ECO:0000259" key="3">
    <source>
        <dbReference type="PROSITE" id="PS51186"/>
    </source>
</evidence>
<dbReference type="InterPro" id="IPR000182">
    <property type="entry name" value="GNAT_dom"/>
</dbReference>
<dbReference type="InterPro" id="IPR016181">
    <property type="entry name" value="Acyl_CoA_acyltransferase"/>
</dbReference>
<protein>
    <submittedName>
        <fullName evidence="4">GNAT family N-acetyltransferase</fullName>
    </submittedName>
</protein>
<dbReference type="SUPFAM" id="SSF55729">
    <property type="entry name" value="Acyl-CoA N-acyltransferases (Nat)"/>
    <property type="match status" value="1"/>
</dbReference>
<dbReference type="CDD" id="cd04301">
    <property type="entry name" value="NAT_SF"/>
    <property type="match status" value="1"/>
</dbReference>
<keyword evidence="5" id="KW-1185">Reference proteome</keyword>
<evidence type="ECO:0000256" key="2">
    <source>
        <dbReference type="ARBA" id="ARBA00023315"/>
    </source>
</evidence>
<dbReference type="PANTHER" id="PTHR43420">
    <property type="entry name" value="ACETYLTRANSFERASE"/>
    <property type="match status" value="1"/>
</dbReference>
<gene>
    <name evidence="4" type="ORF">GV828_11430</name>
</gene>
<keyword evidence="1" id="KW-0808">Transferase</keyword>
<dbReference type="Gene3D" id="3.40.630.30">
    <property type="match status" value="1"/>
</dbReference>
<comment type="caution">
    <text evidence="4">The sequence shown here is derived from an EMBL/GenBank/DDBJ whole genome shotgun (WGS) entry which is preliminary data.</text>
</comment>
<name>A0ABW9ZBA6_9FLAO</name>
<evidence type="ECO:0000256" key="1">
    <source>
        <dbReference type="ARBA" id="ARBA00022679"/>
    </source>
</evidence>
<dbReference type="PROSITE" id="PS51186">
    <property type="entry name" value="GNAT"/>
    <property type="match status" value="1"/>
</dbReference>
<sequence length="161" mass="18877">MNFQIEPTNDFQTIREIALKTWPETYGKILSSEQLNYMLSLFYTENNLKQQSEKQQFILVKENDWPIAFAAYEIFKNNASAKIHKLYVLPGNQGKGIGKNLVEYILRQAKKEHLSHLFLNVNRNNPAIQFYQKLGFEIVKEENISIGNGYLMEDYMMQLNC</sequence>